<gene>
    <name evidence="1" type="ORF">J121_1052</name>
</gene>
<dbReference type="Pfam" id="PF02561">
    <property type="entry name" value="FliS"/>
    <property type="match status" value="1"/>
</dbReference>
<reference evidence="1" key="1">
    <citation type="submission" date="2015-02" db="EMBL/GenBank/DDBJ databases">
        <authorList>
            <person name="Chooi Y.-H."/>
        </authorList>
    </citation>
    <scope>NUCLEOTIDE SEQUENCE [LARGE SCALE GENOMIC DNA]</scope>
    <source>
        <strain evidence="1">LAMA 915</strain>
    </source>
</reference>
<evidence type="ECO:0000313" key="1">
    <source>
        <dbReference type="EMBL" id="KNH03473.1"/>
    </source>
</evidence>
<dbReference type="PATRIC" id="fig|1306953.7.peg.1079"/>
<dbReference type="GO" id="GO:0044780">
    <property type="term" value="P:bacterial-type flagellum assembly"/>
    <property type="evidence" value="ECO:0007669"/>
    <property type="project" value="InterPro"/>
</dbReference>
<dbReference type="SUPFAM" id="SSF101116">
    <property type="entry name" value="Flagellar export chaperone FliS"/>
    <property type="match status" value="1"/>
</dbReference>
<dbReference type="RefSeq" id="WP_050599103.1">
    <property type="nucleotide sequence ID" value="NZ_JYNE01000008.1"/>
</dbReference>
<organism evidence="1 2">
    <name type="scientific">Qipengyuania citrea LAMA 915</name>
    <dbReference type="NCBI Taxonomy" id="1306953"/>
    <lineage>
        <taxon>Bacteria</taxon>
        <taxon>Pseudomonadati</taxon>
        <taxon>Pseudomonadota</taxon>
        <taxon>Alphaproteobacteria</taxon>
        <taxon>Sphingomonadales</taxon>
        <taxon>Erythrobacteraceae</taxon>
        <taxon>Qipengyuania</taxon>
    </lineage>
</organism>
<dbReference type="Gene3D" id="1.20.120.340">
    <property type="entry name" value="Flagellar protein FliS"/>
    <property type="match status" value="1"/>
</dbReference>
<dbReference type="AlphaFoldDB" id="A0A0L1KHL7"/>
<evidence type="ECO:0008006" key="3">
    <source>
        <dbReference type="Google" id="ProtNLM"/>
    </source>
</evidence>
<dbReference type="Proteomes" id="UP000037446">
    <property type="component" value="Unassembled WGS sequence"/>
</dbReference>
<accession>A0A0L1KHL7</accession>
<dbReference type="STRING" id="1306953.J121_1052"/>
<name>A0A0L1KHL7_9SPHN</name>
<sequence length="130" mass="14391">MLARARPGDAYRESNFDARLVTSGREDLILICFDDLIENLGVLEIAETRNDRAVRSRALTRCVTALTALELGIDREAEMAASLAQFYGAAKALLLDSIRVVDLDKIRELRDDLREIALAFRAAQRAARGG</sequence>
<protein>
    <recommendedName>
        <fullName evidence="3">Flagellin</fullName>
    </recommendedName>
</protein>
<proteinExistence type="predicted"/>
<dbReference type="InterPro" id="IPR003713">
    <property type="entry name" value="FliS"/>
</dbReference>
<dbReference type="InterPro" id="IPR036584">
    <property type="entry name" value="FliS_sf"/>
</dbReference>
<comment type="caution">
    <text evidence="1">The sequence shown here is derived from an EMBL/GenBank/DDBJ whole genome shotgun (WGS) entry which is preliminary data.</text>
</comment>
<dbReference type="EMBL" id="JYNE01000008">
    <property type="protein sequence ID" value="KNH03473.1"/>
    <property type="molecule type" value="Genomic_DNA"/>
</dbReference>
<evidence type="ECO:0000313" key="2">
    <source>
        <dbReference type="Proteomes" id="UP000037446"/>
    </source>
</evidence>